<protein>
    <submittedName>
        <fullName evidence="1">Putative secreted protein</fullName>
    </submittedName>
</protein>
<name>A0A2M4CEC3_9DIPT</name>
<organism evidence="1">
    <name type="scientific">Anopheles marajoara</name>
    <dbReference type="NCBI Taxonomy" id="58244"/>
    <lineage>
        <taxon>Eukaryota</taxon>
        <taxon>Metazoa</taxon>
        <taxon>Ecdysozoa</taxon>
        <taxon>Arthropoda</taxon>
        <taxon>Hexapoda</taxon>
        <taxon>Insecta</taxon>
        <taxon>Pterygota</taxon>
        <taxon>Neoptera</taxon>
        <taxon>Endopterygota</taxon>
        <taxon>Diptera</taxon>
        <taxon>Nematocera</taxon>
        <taxon>Culicoidea</taxon>
        <taxon>Culicidae</taxon>
        <taxon>Anophelinae</taxon>
        <taxon>Anopheles</taxon>
    </lineage>
</organism>
<proteinExistence type="predicted"/>
<dbReference type="EMBL" id="GGFJ01014523">
    <property type="protein sequence ID" value="MBW63664.1"/>
    <property type="molecule type" value="Transcribed_RNA"/>
</dbReference>
<evidence type="ECO:0000313" key="1">
    <source>
        <dbReference type="EMBL" id="MBW63664.1"/>
    </source>
</evidence>
<dbReference type="AlphaFoldDB" id="A0A2M4CEC3"/>
<reference evidence="1" key="1">
    <citation type="submission" date="2018-01" db="EMBL/GenBank/DDBJ databases">
        <title>An insight into the sialome of Amazonian anophelines.</title>
        <authorList>
            <person name="Ribeiro J.M."/>
            <person name="Scarpassa V."/>
            <person name="Calvo E."/>
        </authorList>
    </citation>
    <scope>NUCLEOTIDE SEQUENCE</scope>
    <source>
        <tissue evidence="1">Salivary glands</tissue>
    </source>
</reference>
<accession>A0A2M4CEC3</accession>
<sequence length="70" mass="7143">MISSSPASTVATFVSASVLPCACTREAVPASTSIPSSSDFSSFLTTQSDPAASSPSPYCCCCCSTFTWSE</sequence>